<proteinExistence type="predicted"/>
<accession>A0AAX4JDR5</accession>
<dbReference type="RefSeq" id="XP_065330254.1">
    <property type="nucleotide sequence ID" value="XM_065474182.1"/>
</dbReference>
<dbReference type="KEGG" id="vnx:VNE69_07175"/>
<evidence type="ECO:0000259" key="2">
    <source>
        <dbReference type="PROSITE" id="PS51444"/>
    </source>
</evidence>
<dbReference type="AlphaFoldDB" id="A0AAX4JDR5"/>
<keyword evidence="4" id="KW-1185">Reference proteome</keyword>
<dbReference type="Pfam" id="PF02181">
    <property type="entry name" value="FH2"/>
    <property type="match status" value="1"/>
</dbReference>
<evidence type="ECO:0000313" key="4">
    <source>
        <dbReference type="Proteomes" id="UP001334084"/>
    </source>
</evidence>
<dbReference type="GeneID" id="90541931"/>
<sequence>MNNNSKKIINDLEDKKIYINYPSSAILEKIKKFSIKTEVNKFKITGKIECKESLNIWKIFDKIFIIGPVWDSDTEYFSYKNSLNSVKKYLENVSKNQDFLYFTTNENIKLEKNILIIKNLDFDCILYNKVSSSIQTWLDLKDNHIVIIELDYDKLHHFAILIECIQIKMTKSLSSKIILQEIGCLSSFFKNLNTVERYKRYFQNLVNKKPEEAEILKLHQVIISNYPKLENFNDATIHFYIYKNKKIIKLINNKDGGELIYKDNFYIVLTDINCELSGDSTLCLKFEIDNQENTIFEFPLNIFYYKQGLYRYKKEDIMTIYNFPNDFKLDLVFLDTHKIENKIFTENNLIGGIKNINEMIKNKMNEEIYMKLSDQGFDKIISTFCGLMNYTEEESKNFINLLEIKGYRKITNVKPFKNTILDFNSEIRSTKIETFNKNSTIQVENKEGFYRNIQNREYKIIDFIIDEDYPKEIIKIKPKIKFKKKTDFKNKEDLTYKSIRHLHLVPITNKDESIFKDLGTVNYELDIEKFKKFFCVLNSKSNLEAKSKSHNNMTIDPKRLFLVSLALKHLSKKNINPENIYEMLKTKSKDIYIQDLLCLEKVFPTYEETYLLVTSDYNKLVLEEKIMLQYSKLVEVKKIVKISLFEQKFFDEIFLLEDLLEKFKFTFDKLIESQDLKIILRIFLDIGNLINHDFSTRSRKISGFKLSSLNLFLEYKGKEDFSLFQYFMECYDFTEIIINLQKDFKYLNIIRKEEYKKFKDKINYLIEKYKENLEIFSTLKNDKNTFSNFLFFVSEKLEDIKNKYEECRKRLNIIKKMFDEGDQKNINEILDVIEHLITKMKKYNQN</sequence>
<dbReference type="EMBL" id="CP142732">
    <property type="protein sequence ID" value="WUR04109.1"/>
    <property type="molecule type" value="Genomic_DNA"/>
</dbReference>
<dbReference type="SUPFAM" id="SSF101447">
    <property type="entry name" value="Formin homology 2 domain (FH2 domain)"/>
    <property type="match status" value="1"/>
</dbReference>
<gene>
    <name evidence="3" type="ORF">VNE69_07175</name>
</gene>
<evidence type="ECO:0000313" key="3">
    <source>
        <dbReference type="EMBL" id="WUR04109.1"/>
    </source>
</evidence>
<protein>
    <submittedName>
        <fullName evidence="3">Formin-like protein</fullName>
    </submittedName>
</protein>
<dbReference type="Proteomes" id="UP001334084">
    <property type="component" value="Chromosome 7"/>
</dbReference>
<reference evidence="3" key="1">
    <citation type="journal article" date="2024" name="BMC Genomics">
        <title>Functional annotation of a divergent genome using sequence and structure-based similarity.</title>
        <authorList>
            <person name="Svedberg D."/>
            <person name="Winiger R.R."/>
            <person name="Berg A."/>
            <person name="Sharma H."/>
            <person name="Tellgren-Roth C."/>
            <person name="Debrunner-Vossbrinck B.A."/>
            <person name="Vossbrinck C.R."/>
            <person name="Barandun J."/>
        </authorList>
    </citation>
    <scope>NUCLEOTIDE SEQUENCE</scope>
    <source>
        <strain evidence="3">Illinois isolate</strain>
    </source>
</reference>
<dbReference type="PROSITE" id="PS51444">
    <property type="entry name" value="FH2"/>
    <property type="match status" value="1"/>
</dbReference>
<dbReference type="InterPro" id="IPR042201">
    <property type="entry name" value="FH2_Formin_sf"/>
</dbReference>
<evidence type="ECO:0000256" key="1">
    <source>
        <dbReference type="SAM" id="Coils"/>
    </source>
</evidence>
<dbReference type="InterPro" id="IPR015425">
    <property type="entry name" value="FH2_Formin"/>
</dbReference>
<dbReference type="Gene3D" id="1.20.58.2220">
    <property type="entry name" value="Formin, FH2 domain"/>
    <property type="match status" value="1"/>
</dbReference>
<name>A0AAX4JDR5_9MICR</name>
<keyword evidence="1" id="KW-0175">Coiled coil</keyword>
<feature type="domain" description="FH2" evidence="2">
    <location>
        <begin position="489"/>
        <end position="846"/>
    </location>
</feature>
<feature type="coiled-coil region" evidence="1">
    <location>
        <begin position="797"/>
        <end position="846"/>
    </location>
</feature>
<organism evidence="3 4">
    <name type="scientific">Vairimorpha necatrix</name>
    <dbReference type="NCBI Taxonomy" id="6039"/>
    <lineage>
        <taxon>Eukaryota</taxon>
        <taxon>Fungi</taxon>
        <taxon>Fungi incertae sedis</taxon>
        <taxon>Microsporidia</taxon>
        <taxon>Nosematidae</taxon>
        <taxon>Vairimorpha</taxon>
    </lineage>
</organism>